<feature type="region of interest" description="Disordered" evidence="8">
    <location>
        <begin position="196"/>
        <end position="257"/>
    </location>
</feature>
<dbReference type="EMBL" id="CDMZ01001811">
    <property type="protein sequence ID" value="CEM37874.1"/>
    <property type="molecule type" value="Genomic_DNA"/>
</dbReference>
<evidence type="ECO:0000256" key="8">
    <source>
        <dbReference type="SAM" id="MobiDB-lite"/>
    </source>
</evidence>
<dbReference type="GO" id="GO:0106274">
    <property type="term" value="F:NAD+-protein-arginine ADP-ribosyltransferase activity"/>
    <property type="evidence" value="ECO:0007669"/>
    <property type="project" value="UniProtKB-EC"/>
</dbReference>
<sequence>MAVSIDHAWANKLRGLLQTTPLPKSLSDAVKTLDKAKVDVRLLQEQISEKAEEWKSSGILFKCVEEGGFGLPNTFHVDFAVAIWLYTLEDPGVCFPVNKAMRLGSRHQEECEKIISEELQAFMPYIKFLDTALESLPPHYRHKGEVRRGVKWVFPSPDDHRPETFFAKGTTFMSYGFRSASKEAEVMMRDEFCGAGDSAGEEEEADEGDTEMKTRGHRSKKSRVSESGGEKASDSNSEDDGSSSGLSDVVEVSEDKE</sequence>
<dbReference type="Gene3D" id="3.90.176.10">
    <property type="entry name" value="Toxin ADP-ribosyltransferase, Chain A, domain 1"/>
    <property type="match status" value="1"/>
</dbReference>
<evidence type="ECO:0000256" key="7">
    <source>
        <dbReference type="SAM" id="Coils"/>
    </source>
</evidence>
<reference evidence="9" key="1">
    <citation type="submission" date="2014-11" db="EMBL/GenBank/DDBJ databases">
        <authorList>
            <person name="Otto D Thomas"/>
            <person name="Naeem Raeece"/>
        </authorList>
    </citation>
    <scope>NUCLEOTIDE SEQUENCE</scope>
</reference>
<accession>A0A0G4H2K1</accession>
<feature type="coiled-coil region" evidence="7">
    <location>
        <begin position="26"/>
        <end position="53"/>
    </location>
</feature>
<evidence type="ECO:0000313" key="9">
    <source>
        <dbReference type="EMBL" id="CEM37874.1"/>
    </source>
</evidence>
<gene>
    <name evidence="9" type="ORF">Cvel_24441</name>
</gene>
<evidence type="ECO:0000256" key="4">
    <source>
        <dbReference type="ARBA" id="ARBA00022695"/>
    </source>
</evidence>
<name>A0A0G4H2K1_9ALVE</name>
<dbReference type="InterPro" id="IPR000768">
    <property type="entry name" value="ART"/>
</dbReference>
<dbReference type="VEuPathDB" id="CryptoDB:Cvel_24441"/>
<keyword evidence="6" id="KW-0521">NADP</keyword>
<evidence type="ECO:0000256" key="1">
    <source>
        <dbReference type="ARBA" id="ARBA00009558"/>
    </source>
</evidence>
<organism evidence="9">
    <name type="scientific">Chromera velia CCMP2878</name>
    <dbReference type="NCBI Taxonomy" id="1169474"/>
    <lineage>
        <taxon>Eukaryota</taxon>
        <taxon>Sar</taxon>
        <taxon>Alveolata</taxon>
        <taxon>Colpodellida</taxon>
        <taxon>Chromeraceae</taxon>
        <taxon>Chromera</taxon>
    </lineage>
</organism>
<keyword evidence="6" id="KW-0520">NAD</keyword>
<protein>
    <recommendedName>
        <fullName evidence="6">NAD(P)(+)--arginine ADP-ribosyltransferase</fullName>
        <ecNumber evidence="6">2.4.2.31</ecNumber>
    </recommendedName>
    <alternativeName>
        <fullName evidence="6">Mono(ADP-ribosyl)transferase</fullName>
    </alternativeName>
</protein>
<feature type="compositionally biased region" description="Acidic residues" evidence="8">
    <location>
        <begin position="199"/>
        <end position="209"/>
    </location>
</feature>
<dbReference type="Pfam" id="PF01129">
    <property type="entry name" value="ART"/>
    <property type="match status" value="1"/>
</dbReference>
<keyword evidence="2 6" id="KW-0328">Glycosyltransferase</keyword>
<evidence type="ECO:0000256" key="5">
    <source>
        <dbReference type="ARBA" id="ARBA00047597"/>
    </source>
</evidence>
<evidence type="ECO:0000256" key="2">
    <source>
        <dbReference type="ARBA" id="ARBA00022676"/>
    </source>
</evidence>
<dbReference type="AlphaFoldDB" id="A0A0G4H2K1"/>
<keyword evidence="4" id="KW-0548">Nucleotidyltransferase</keyword>
<keyword evidence="7" id="KW-0175">Coiled coil</keyword>
<comment type="similarity">
    <text evidence="1 6">Belongs to the Arg-specific ADP-ribosyltransferase family.</text>
</comment>
<dbReference type="GO" id="GO:0016779">
    <property type="term" value="F:nucleotidyltransferase activity"/>
    <property type="evidence" value="ECO:0007669"/>
    <property type="project" value="UniProtKB-KW"/>
</dbReference>
<evidence type="ECO:0000256" key="6">
    <source>
        <dbReference type="RuleBase" id="RU361228"/>
    </source>
</evidence>
<keyword evidence="3 6" id="KW-0808">Transferase</keyword>
<proteinExistence type="inferred from homology"/>
<dbReference type="EC" id="2.4.2.31" evidence="6"/>
<comment type="catalytic activity">
    <reaction evidence="5 6">
        <text>L-arginyl-[protein] + NAD(+) = N(omega)-(ADP-D-ribosyl)-L-arginyl-[protein] + nicotinamide + H(+)</text>
        <dbReference type="Rhea" id="RHEA:19149"/>
        <dbReference type="Rhea" id="RHEA-COMP:10532"/>
        <dbReference type="Rhea" id="RHEA-COMP:15087"/>
        <dbReference type="ChEBI" id="CHEBI:15378"/>
        <dbReference type="ChEBI" id="CHEBI:17154"/>
        <dbReference type="ChEBI" id="CHEBI:29965"/>
        <dbReference type="ChEBI" id="CHEBI:57540"/>
        <dbReference type="ChEBI" id="CHEBI:142554"/>
        <dbReference type="EC" id="2.4.2.31"/>
    </reaction>
</comment>
<dbReference type="PhylomeDB" id="A0A0G4H2K1"/>
<evidence type="ECO:0000256" key="3">
    <source>
        <dbReference type="ARBA" id="ARBA00022679"/>
    </source>
</evidence>